<dbReference type="Gene3D" id="1.10.1760.20">
    <property type="match status" value="1"/>
</dbReference>
<feature type="transmembrane region" description="Helical" evidence="1">
    <location>
        <begin position="111"/>
        <end position="134"/>
    </location>
</feature>
<keyword evidence="1" id="KW-0812">Transmembrane</keyword>
<gene>
    <name evidence="2" type="ORF">X560_0292</name>
</gene>
<dbReference type="OrthoDB" id="5198189at2"/>
<dbReference type="PATRIC" id="fig|1430899.3.peg.295"/>
<keyword evidence="1" id="KW-0472">Membrane</keyword>
<sequence>MKLNNEFEHLKITNVKVLTLLAILVALTVSGRLLFSFIPNVQPVTTLVILVTLLIGFRYGVIFASLVMLVSNLFLGLGIWTIGQIIGYACIAALTALVIRPVFSKLPFWLLVVYAAFTGFLYGFIQALCMAPFYGYHYFLVYYVAGLSFDMLHAVGNALFYIVLAPILLPLLDKWLIKYT</sequence>
<organism evidence="2 3">
    <name type="scientific">Listeria fleischmannii 1991</name>
    <dbReference type="NCBI Taxonomy" id="1430899"/>
    <lineage>
        <taxon>Bacteria</taxon>
        <taxon>Bacillati</taxon>
        <taxon>Bacillota</taxon>
        <taxon>Bacilli</taxon>
        <taxon>Bacillales</taxon>
        <taxon>Listeriaceae</taxon>
        <taxon>Listeria</taxon>
    </lineage>
</organism>
<dbReference type="Proteomes" id="UP000052258">
    <property type="component" value="Unassembled WGS sequence"/>
</dbReference>
<feature type="transmembrane region" description="Helical" evidence="1">
    <location>
        <begin position="154"/>
        <end position="172"/>
    </location>
</feature>
<feature type="transmembrane region" description="Helical" evidence="1">
    <location>
        <begin position="47"/>
        <end position="71"/>
    </location>
</feature>
<dbReference type="EMBL" id="AZHO01000004">
    <property type="protein sequence ID" value="KMT61225.1"/>
    <property type="molecule type" value="Genomic_DNA"/>
</dbReference>
<keyword evidence="1" id="KW-1133">Transmembrane helix</keyword>
<keyword evidence="3" id="KW-1185">Reference proteome</keyword>
<accession>A0A0J8GEY2</accession>
<evidence type="ECO:0000313" key="3">
    <source>
        <dbReference type="Proteomes" id="UP000052258"/>
    </source>
</evidence>
<evidence type="ECO:0000256" key="1">
    <source>
        <dbReference type="SAM" id="Phobius"/>
    </source>
</evidence>
<dbReference type="RefSeq" id="WP_007472698.1">
    <property type="nucleotide sequence ID" value="NZ_KQ130610.1"/>
</dbReference>
<evidence type="ECO:0000313" key="2">
    <source>
        <dbReference type="EMBL" id="KMT61225.1"/>
    </source>
</evidence>
<comment type="caution">
    <text evidence="2">The sequence shown here is derived from an EMBL/GenBank/DDBJ whole genome shotgun (WGS) entry which is preliminary data.</text>
</comment>
<feature type="transmembrane region" description="Helical" evidence="1">
    <location>
        <begin position="15"/>
        <end position="35"/>
    </location>
</feature>
<feature type="transmembrane region" description="Helical" evidence="1">
    <location>
        <begin position="77"/>
        <end position="99"/>
    </location>
</feature>
<dbReference type="AlphaFoldDB" id="A0A0J8GEY2"/>
<proteinExistence type="predicted"/>
<name>A0A0J8GEY2_9LIST</name>
<protein>
    <submittedName>
        <fullName evidence="2">Putative metal ion ABC transporter membrane-spanning subunit</fullName>
    </submittedName>
</protein>
<reference evidence="2 3" key="1">
    <citation type="journal article" date="2015" name="Genome Biol. Evol.">
        <title>Comparative Genomics of Listeria Sensu Lato: Genus-Wide Differences in Evolutionary Dynamics and the Progressive Gain of Complex, Potentially Pathogenicity-Related Traits through Lateral Gene Transfer.</title>
        <authorList>
            <person name="Chiara M."/>
            <person name="Caruso M."/>
            <person name="D'Erchia A.M."/>
            <person name="Manzari C."/>
            <person name="Fraccalvieri R."/>
            <person name="Goffredo E."/>
            <person name="Latorre L."/>
            <person name="Miccolupo A."/>
            <person name="Padalino I."/>
            <person name="Santagada G."/>
            <person name="Chiocco D."/>
            <person name="Pesole G."/>
            <person name="Horner D.S."/>
            <person name="Parisi A."/>
        </authorList>
    </citation>
    <scope>NUCLEOTIDE SEQUENCE [LARGE SCALE GENOMIC DNA]</scope>
    <source>
        <strain evidence="2 3">1991</strain>
    </source>
</reference>